<keyword evidence="6 9" id="KW-0238">DNA-binding</keyword>
<evidence type="ECO:0000256" key="5">
    <source>
        <dbReference type="ARBA" id="ARBA00022908"/>
    </source>
</evidence>
<dbReference type="InterPro" id="IPR004107">
    <property type="entry name" value="Integrase_SAM-like_N"/>
</dbReference>
<evidence type="ECO:0000256" key="8">
    <source>
        <dbReference type="ARBA" id="ARBA00023306"/>
    </source>
</evidence>
<keyword evidence="4" id="KW-0159">Chromosome partition</keyword>
<sequence length="278" mass="31941">MDKKCAGTTKDILDSFAIYLSHKGRSENTIKTYCGVIESFSNWLEGNGKSISNLTNHDIQLYIDFLEVEKRSVSTINKIYNTINTYVKSIDLAEMTDNVKRSKKKIDYVAPEYLKEEEVAVLLKQAKADTSLRNVAIVYTLLYTGVRVSELCKFNKEDCKLNYKSQTGQLIVRNEVQGNERIIPLTKENVHKLHDYLSTRNDDCEALFLSNYQKRIAARTVQHMLKEEYGVYPHKLRHTFCYDLVRKGVDLSVVAHLSGHSDVNVTRQYWLALQNGTI</sequence>
<evidence type="ECO:0000256" key="7">
    <source>
        <dbReference type="ARBA" id="ARBA00023172"/>
    </source>
</evidence>
<dbReference type="InterPro" id="IPR013762">
    <property type="entry name" value="Integrase-like_cat_sf"/>
</dbReference>
<dbReference type="Proteomes" id="UP001589838">
    <property type="component" value="Unassembled WGS sequence"/>
</dbReference>
<keyword evidence="5" id="KW-0229">DNA integration</keyword>
<evidence type="ECO:0000256" key="4">
    <source>
        <dbReference type="ARBA" id="ARBA00022829"/>
    </source>
</evidence>
<dbReference type="EMBL" id="JBHLUX010000092">
    <property type="protein sequence ID" value="MFC0473156.1"/>
    <property type="molecule type" value="Genomic_DNA"/>
</dbReference>
<keyword evidence="2" id="KW-0963">Cytoplasm</keyword>
<accession>A0ABV6KIK2</accession>
<dbReference type="Gene3D" id="1.10.443.10">
    <property type="entry name" value="Intergrase catalytic core"/>
    <property type="match status" value="1"/>
</dbReference>
<dbReference type="PROSITE" id="PS51900">
    <property type="entry name" value="CB"/>
    <property type="match status" value="1"/>
</dbReference>
<dbReference type="InterPro" id="IPR010998">
    <property type="entry name" value="Integrase_recombinase_N"/>
</dbReference>
<feature type="domain" description="Core-binding (CB)" evidence="11">
    <location>
        <begin position="7"/>
        <end position="91"/>
    </location>
</feature>
<protein>
    <submittedName>
        <fullName evidence="12">Tyrosine-type recombinase/integrase</fullName>
    </submittedName>
</protein>
<keyword evidence="7" id="KW-0233">DNA recombination</keyword>
<comment type="subcellular location">
    <subcellularLocation>
        <location evidence="1">Cytoplasm</location>
    </subcellularLocation>
</comment>
<keyword evidence="3" id="KW-0132">Cell division</keyword>
<dbReference type="Pfam" id="PF13495">
    <property type="entry name" value="Phage_int_SAM_4"/>
    <property type="match status" value="1"/>
</dbReference>
<reference evidence="12 13" key="1">
    <citation type="submission" date="2024-09" db="EMBL/GenBank/DDBJ databases">
        <authorList>
            <person name="Sun Q."/>
            <person name="Mori K."/>
        </authorList>
    </citation>
    <scope>NUCLEOTIDE SEQUENCE [LARGE SCALE GENOMIC DNA]</scope>
    <source>
        <strain evidence="12 13">NCAIM B.02610</strain>
    </source>
</reference>
<evidence type="ECO:0000259" key="11">
    <source>
        <dbReference type="PROSITE" id="PS51900"/>
    </source>
</evidence>
<evidence type="ECO:0000313" key="13">
    <source>
        <dbReference type="Proteomes" id="UP001589838"/>
    </source>
</evidence>
<dbReference type="InterPro" id="IPR044068">
    <property type="entry name" value="CB"/>
</dbReference>
<dbReference type="InterPro" id="IPR011010">
    <property type="entry name" value="DNA_brk_join_enz"/>
</dbReference>
<dbReference type="Pfam" id="PF00589">
    <property type="entry name" value="Phage_integrase"/>
    <property type="match status" value="1"/>
</dbReference>
<dbReference type="CDD" id="cd00397">
    <property type="entry name" value="DNA_BRE_C"/>
    <property type="match status" value="1"/>
</dbReference>
<dbReference type="Gene3D" id="1.10.150.130">
    <property type="match status" value="1"/>
</dbReference>
<feature type="domain" description="Tyr recombinase" evidence="10">
    <location>
        <begin position="109"/>
        <end position="278"/>
    </location>
</feature>
<dbReference type="PANTHER" id="PTHR30349:SF77">
    <property type="entry name" value="TYROSINE RECOMBINASE XERC"/>
    <property type="match status" value="1"/>
</dbReference>
<dbReference type="SUPFAM" id="SSF56349">
    <property type="entry name" value="DNA breaking-rejoining enzymes"/>
    <property type="match status" value="1"/>
</dbReference>
<evidence type="ECO:0000256" key="1">
    <source>
        <dbReference type="ARBA" id="ARBA00004496"/>
    </source>
</evidence>
<evidence type="ECO:0000259" key="10">
    <source>
        <dbReference type="PROSITE" id="PS51898"/>
    </source>
</evidence>
<evidence type="ECO:0000256" key="2">
    <source>
        <dbReference type="ARBA" id="ARBA00022490"/>
    </source>
</evidence>
<dbReference type="InterPro" id="IPR050090">
    <property type="entry name" value="Tyrosine_recombinase_XerCD"/>
</dbReference>
<dbReference type="InterPro" id="IPR002104">
    <property type="entry name" value="Integrase_catalytic"/>
</dbReference>
<dbReference type="PANTHER" id="PTHR30349">
    <property type="entry name" value="PHAGE INTEGRASE-RELATED"/>
    <property type="match status" value="1"/>
</dbReference>
<keyword evidence="13" id="KW-1185">Reference proteome</keyword>
<evidence type="ECO:0000256" key="6">
    <source>
        <dbReference type="ARBA" id="ARBA00023125"/>
    </source>
</evidence>
<evidence type="ECO:0000256" key="3">
    <source>
        <dbReference type="ARBA" id="ARBA00022618"/>
    </source>
</evidence>
<dbReference type="RefSeq" id="WP_335960125.1">
    <property type="nucleotide sequence ID" value="NZ_JAXBLX010000008.1"/>
</dbReference>
<proteinExistence type="predicted"/>
<dbReference type="PROSITE" id="PS51898">
    <property type="entry name" value="TYR_RECOMBINASE"/>
    <property type="match status" value="1"/>
</dbReference>
<evidence type="ECO:0000256" key="9">
    <source>
        <dbReference type="PROSITE-ProRule" id="PRU01248"/>
    </source>
</evidence>
<name>A0ABV6KIK2_9BACI</name>
<gene>
    <name evidence="12" type="ORF">ACFFHM_22330</name>
</gene>
<comment type="caution">
    <text evidence="12">The sequence shown here is derived from an EMBL/GenBank/DDBJ whole genome shotgun (WGS) entry which is preliminary data.</text>
</comment>
<evidence type="ECO:0000313" key="12">
    <source>
        <dbReference type="EMBL" id="MFC0473156.1"/>
    </source>
</evidence>
<keyword evidence="8" id="KW-0131">Cell cycle</keyword>
<organism evidence="12 13">
    <name type="scientific">Halalkalibacter kiskunsagensis</name>
    <dbReference type="NCBI Taxonomy" id="1548599"/>
    <lineage>
        <taxon>Bacteria</taxon>
        <taxon>Bacillati</taxon>
        <taxon>Bacillota</taxon>
        <taxon>Bacilli</taxon>
        <taxon>Bacillales</taxon>
        <taxon>Bacillaceae</taxon>
        <taxon>Halalkalibacter</taxon>
    </lineage>
</organism>